<sequence>MSSDPTFDGVTGTVTLPLPEPKEKKGRQDAKHFTSLELSIILPFKPEFQQIYGYDKKARHRCLQDRIFPALMRYWFKHDDPSIRKRTQQPDIVEWTRKIGDYVTNNWRSKVSLHKLPKKRVTYTNFMYSHNHKAVVDQLLAMLPEGEELTPLFVRNNRHKAAKAIYNSMSEGDKEKFNQELEKAKQKGYSPEMQERAWNHHGLQHVEYAQRKLFMDLGVASLQIVGNLNAETPRMIFTDNIASSLGLKGAKKFGDVMGDRGKPFLKLVHEYILDIRRIVRQRTASAAVAASGSTDLLPSICYDGSVQLDAQGFPLLPVPWPGDLEAGILKKYWYEYISAHYKLAKRSASTNPKVDFKAMSQHLSDYIDSKYLPPITNFKFASYQSMPTPVLASFFKHVADRQVKYGAADAFRFSHVFGSTTNPRKKAYYPDTPIDSTLELGPPADLEAFGDDNQFRNLEVQRKTKRGKKKNTVIQEVSATENTNPVNPVDSATPSKHNDPPVLKKGKAADRPRPRPKKSGKTAKDQHPLDHAASALAPLTADAEQGDKIADNPINQTADDTTGKVPNAKLKGQSMGRSKKKQGVEEEMEDKSTTSVDEPSLQSDGDVSETEGSAAEAALILQASDENLSDQSCAAPILHLPTPGSSVPPEDIKQRMKASDNALSETKSIRRSTRIRKPKTPLIVTPNKKRHDPMTPPKT</sequence>
<dbReference type="OrthoDB" id="3062213at2759"/>
<feature type="compositionally biased region" description="Basic and acidic residues" evidence="1">
    <location>
        <begin position="20"/>
        <end position="29"/>
    </location>
</feature>
<proteinExistence type="predicted"/>
<feature type="compositionally biased region" description="Polar residues" evidence="1">
    <location>
        <begin position="472"/>
        <end position="495"/>
    </location>
</feature>
<feature type="region of interest" description="Disordered" evidence="1">
    <location>
        <begin position="1"/>
        <end position="29"/>
    </location>
</feature>
<name>A0A409YZ78_9AGAR</name>
<evidence type="ECO:0000313" key="2">
    <source>
        <dbReference type="EMBL" id="PPR08268.1"/>
    </source>
</evidence>
<dbReference type="Proteomes" id="UP000284842">
    <property type="component" value="Unassembled WGS sequence"/>
</dbReference>
<accession>A0A409YZ78</accession>
<keyword evidence="3" id="KW-1185">Reference proteome</keyword>
<gene>
    <name evidence="2" type="ORF">CVT24_001140</name>
</gene>
<organism evidence="2 3">
    <name type="scientific">Panaeolus cyanescens</name>
    <dbReference type="NCBI Taxonomy" id="181874"/>
    <lineage>
        <taxon>Eukaryota</taxon>
        <taxon>Fungi</taxon>
        <taxon>Dikarya</taxon>
        <taxon>Basidiomycota</taxon>
        <taxon>Agaricomycotina</taxon>
        <taxon>Agaricomycetes</taxon>
        <taxon>Agaricomycetidae</taxon>
        <taxon>Agaricales</taxon>
        <taxon>Agaricineae</taxon>
        <taxon>Galeropsidaceae</taxon>
        <taxon>Panaeolus</taxon>
    </lineage>
</organism>
<dbReference type="InParanoid" id="A0A409YZ78"/>
<evidence type="ECO:0000256" key="1">
    <source>
        <dbReference type="SAM" id="MobiDB-lite"/>
    </source>
</evidence>
<feature type="region of interest" description="Disordered" evidence="1">
    <location>
        <begin position="632"/>
        <end position="699"/>
    </location>
</feature>
<feature type="region of interest" description="Disordered" evidence="1">
    <location>
        <begin position="424"/>
        <end position="530"/>
    </location>
</feature>
<feature type="region of interest" description="Disordered" evidence="1">
    <location>
        <begin position="550"/>
        <end position="614"/>
    </location>
</feature>
<dbReference type="EMBL" id="NHTK01000038">
    <property type="protein sequence ID" value="PPR08268.1"/>
    <property type="molecule type" value="Genomic_DNA"/>
</dbReference>
<comment type="caution">
    <text evidence="2">The sequence shown here is derived from an EMBL/GenBank/DDBJ whole genome shotgun (WGS) entry which is preliminary data.</text>
</comment>
<dbReference type="AlphaFoldDB" id="A0A409YZ78"/>
<evidence type="ECO:0000313" key="3">
    <source>
        <dbReference type="Proteomes" id="UP000284842"/>
    </source>
</evidence>
<reference evidence="2 3" key="1">
    <citation type="journal article" date="2018" name="Evol. Lett.">
        <title>Horizontal gene cluster transfer increased hallucinogenic mushroom diversity.</title>
        <authorList>
            <person name="Reynolds H.T."/>
            <person name="Vijayakumar V."/>
            <person name="Gluck-Thaler E."/>
            <person name="Korotkin H.B."/>
            <person name="Matheny P.B."/>
            <person name="Slot J.C."/>
        </authorList>
    </citation>
    <scope>NUCLEOTIDE SEQUENCE [LARGE SCALE GENOMIC DNA]</scope>
    <source>
        <strain evidence="2 3">2629</strain>
    </source>
</reference>
<feature type="compositionally biased region" description="Polar residues" evidence="1">
    <location>
        <begin position="593"/>
        <end position="605"/>
    </location>
</feature>
<feature type="compositionally biased region" description="Basic residues" evidence="1">
    <location>
        <begin position="669"/>
        <end position="679"/>
    </location>
</feature>
<protein>
    <submittedName>
        <fullName evidence="2">Uncharacterized protein</fullName>
    </submittedName>
</protein>